<feature type="domain" description="DUF6250" evidence="1">
    <location>
        <begin position="65"/>
        <end position="232"/>
    </location>
</feature>
<dbReference type="Proteomes" id="UP000576082">
    <property type="component" value="Unassembled WGS sequence"/>
</dbReference>
<accession>A0A7X9RT29</accession>
<reference evidence="2 3" key="1">
    <citation type="submission" date="2020-04" db="EMBL/GenBank/DDBJ databases">
        <title>Flammeovirga sp. SR4, a novel species isolated from seawater.</title>
        <authorList>
            <person name="Wang X."/>
        </authorList>
    </citation>
    <scope>NUCLEOTIDE SEQUENCE [LARGE SCALE GENOMIC DNA]</scope>
    <source>
        <strain evidence="2 3">ATCC 23126</strain>
    </source>
</reference>
<dbReference type="AlphaFoldDB" id="A0A7X9RT29"/>
<evidence type="ECO:0000313" key="3">
    <source>
        <dbReference type="Proteomes" id="UP000576082"/>
    </source>
</evidence>
<dbReference type="Gene3D" id="2.60.120.200">
    <property type="match status" value="1"/>
</dbReference>
<sequence length="240" mass="28080">MSKITLLFQLFAFLFATSLLQDRGSLTEDLELVYSNVIGDSTYWVAEIQQKEGSNIQFKDNTLDIDVSKGATVWFNQKLKGDVVIQYDITIVDGGGDNDEVSDMNCFWMFTDPYQPDGDLQFGHSSRTGWFKTYHKLQGYYVGLGGYRNTRTRFRRYDGNFDRPLLPEHDLRDKKFMIIANKTYTVTLVAKGEKVQYYRDDQLIFDIKDDAPYREGWFAFRTLINHMRIENFKVYMKKSS</sequence>
<dbReference type="Pfam" id="PF19763">
    <property type="entry name" value="DUF6250"/>
    <property type="match status" value="1"/>
</dbReference>
<proteinExistence type="predicted"/>
<protein>
    <submittedName>
        <fullName evidence="2">Tat pathway signal sequence domain protein</fullName>
    </submittedName>
</protein>
<dbReference type="RefSeq" id="WP_169654568.1">
    <property type="nucleotide sequence ID" value="NZ_JABANE010000004.1"/>
</dbReference>
<gene>
    <name evidence="2" type="ORF">HHU12_02215</name>
</gene>
<comment type="caution">
    <text evidence="2">The sequence shown here is derived from an EMBL/GenBank/DDBJ whole genome shotgun (WGS) entry which is preliminary data.</text>
</comment>
<organism evidence="2 3">
    <name type="scientific">Flammeovirga aprica JL-4</name>
    <dbReference type="NCBI Taxonomy" id="694437"/>
    <lineage>
        <taxon>Bacteria</taxon>
        <taxon>Pseudomonadati</taxon>
        <taxon>Bacteroidota</taxon>
        <taxon>Cytophagia</taxon>
        <taxon>Cytophagales</taxon>
        <taxon>Flammeovirgaceae</taxon>
        <taxon>Flammeovirga</taxon>
    </lineage>
</organism>
<evidence type="ECO:0000259" key="1">
    <source>
        <dbReference type="Pfam" id="PF19763"/>
    </source>
</evidence>
<evidence type="ECO:0000313" key="2">
    <source>
        <dbReference type="EMBL" id="NME66769.1"/>
    </source>
</evidence>
<dbReference type="InterPro" id="IPR046217">
    <property type="entry name" value="DUF6250"/>
</dbReference>
<keyword evidence="3" id="KW-1185">Reference proteome</keyword>
<dbReference type="EMBL" id="JABANE010000004">
    <property type="protein sequence ID" value="NME66769.1"/>
    <property type="molecule type" value="Genomic_DNA"/>
</dbReference>
<name>A0A7X9RT29_9BACT</name>